<dbReference type="Gene3D" id="1.20.1250.20">
    <property type="entry name" value="MFS general substrate transporter like domains"/>
    <property type="match status" value="1"/>
</dbReference>
<accession>A8Q8X3</accession>
<dbReference type="OrthoDB" id="4540492at2759"/>
<comment type="similarity">
    <text evidence="2">Belongs to the major facilitator superfamily. Sugar transporter (TC 2.A.1.1) family.</text>
</comment>
<keyword evidence="11" id="KW-1185">Reference proteome</keyword>
<dbReference type="PANTHER" id="PTHR23503:SF8">
    <property type="entry name" value="FACILITATED GLUCOSE TRANSPORTER PROTEIN 1"/>
    <property type="match status" value="1"/>
</dbReference>
<dbReference type="Pfam" id="PF00083">
    <property type="entry name" value="Sugar_tr"/>
    <property type="match status" value="1"/>
</dbReference>
<keyword evidence="3" id="KW-0813">Transport</keyword>
<feature type="transmembrane region" description="Helical" evidence="8">
    <location>
        <begin position="220"/>
        <end position="240"/>
    </location>
</feature>
<comment type="caution">
    <text evidence="10">The sequence shown here is derived from an EMBL/GenBank/DDBJ whole genome shotgun (WGS) entry which is preliminary data.</text>
</comment>
<dbReference type="GO" id="GO:0016020">
    <property type="term" value="C:membrane"/>
    <property type="evidence" value="ECO:0007669"/>
    <property type="project" value="UniProtKB-SubCell"/>
</dbReference>
<keyword evidence="6 8" id="KW-0472">Membrane</keyword>
<keyword evidence="4 8" id="KW-0812">Transmembrane</keyword>
<dbReference type="PROSITE" id="PS50850">
    <property type="entry name" value="MFS"/>
    <property type="match status" value="1"/>
</dbReference>
<dbReference type="InParanoid" id="A8Q8X3"/>
<dbReference type="VEuPathDB" id="FungiDB:MGL_3360"/>
<dbReference type="GeneID" id="5853632"/>
<feature type="transmembrane region" description="Helical" evidence="8">
    <location>
        <begin position="313"/>
        <end position="334"/>
    </location>
</feature>
<dbReference type="RefSeq" id="XP_001729325.1">
    <property type="nucleotide sequence ID" value="XM_001729273.1"/>
</dbReference>
<dbReference type="OMA" id="FAMRITS"/>
<feature type="transmembrane region" description="Helical" evidence="8">
    <location>
        <begin position="246"/>
        <end position="269"/>
    </location>
</feature>
<dbReference type="InterPro" id="IPR005828">
    <property type="entry name" value="MFS_sugar_transport-like"/>
</dbReference>
<evidence type="ECO:0000313" key="10">
    <source>
        <dbReference type="EMBL" id="EDP42111.1"/>
    </source>
</evidence>
<dbReference type="SUPFAM" id="SSF103473">
    <property type="entry name" value="MFS general substrate transporter"/>
    <property type="match status" value="1"/>
</dbReference>
<evidence type="ECO:0000256" key="5">
    <source>
        <dbReference type="ARBA" id="ARBA00022989"/>
    </source>
</evidence>
<comment type="subcellular location">
    <subcellularLocation>
        <location evidence="1">Membrane</location>
        <topology evidence="1">Multi-pass membrane protein</topology>
    </subcellularLocation>
</comment>
<dbReference type="AlphaFoldDB" id="A8Q8X3"/>
<evidence type="ECO:0000256" key="6">
    <source>
        <dbReference type="ARBA" id="ARBA00023136"/>
    </source>
</evidence>
<dbReference type="GO" id="GO:0015149">
    <property type="term" value="F:hexose transmembrane transporter activity"/>
    <property type="evidence" value="ECO:0007669"/>
    <property type="project" value="TreeGrafter"/>
</dbReference>
<feature type="transmembrane region" description="Helical" evidence="8">
    <location>
        <begin position="42"/>
        <end position="62"/>
    </location>
</feature>
<feature type="transmembrane region" description="Helical" evidence="8">
    <location>
        <begin position="187"/>
        <end position="208"/>
    </location>
</feature>
<comment type="catalytic activity">
    <reaction evidence="7">
        <text>myo-inositol(out) + H(+)(out) = myo-inositol(in) + H(+)(in)</text>
        <dbReference type="Rhea" id="RHEA:60364"/>
        <dbReference type="ChEBI" id="CHEBI:15378"/>
        <dbReference type="ChEBI" id="CHEBI:17268"/>
    </reaction>
</comment>
<name>A8Q8X3_MALGO</name>
<evidence type="ECO:0000259" key="9">
    <source>
        <dbReference type="PROSITE" id="PS50850"/>
    </source>
</evidence>
<evidence type="ECO:0000256" key="1">
    <source>
        <dbReference type="ARBA" id="ARBA00004141"/>
    </source>
</evidence>
<dbReference type="PRINTS" id="PR00171">
    <property type="entry name" value="SUGRTRNSPORT"/>
</dbReference>
<keyword evidence="5 8" id="KW-1133">Transmembrane helix</keyword>
<reference evidence="10 11" key="1">
    <citation type="journal article" date="2007" name="Proc. Natl. Acad. Sci. U.S.A.">
        <title>Dandruff-associated Malassezia genomes reveal convergent and divergent virulence traits shared with plant and human fungal pathogens.</title>
        <authorList>
            <person name="Xu J."/>
            <person name="Saunders C.W."/>
            <person name="Hu P."/>
            <person name="Grant R.A."/>
            <person name="Boekhout T."/>
            <person name="Kuramae E.E."/>
            <person name="Kronstad J.W."/>
            <person name="Deangelis Y.M."/>
            <person name="Reeder N.L."/>
            <person name="Johnstone K.R."/>
            <person name="Leland M."/>
            <person name="Fieno A.M."/>
            <person name="Begley W.M."/>
            <person name="Sun Y."/>
            <person name="Lacey M.P."/>
            <person name="Chaudhary T."/>
            <person name="Keough T."/>
            <person name="Chu L."/>
            <person name="Sears R."/>
            <person name="Yuan B."/>
            <person name="Dawson T.L.Jr."/>
        </authorList>
    </citation>
    <scope>NUCLEOTIDE SEQUENCE [LARGE SCALE GENOMIC DNA]</scope>
    <source>
        <strain evidence="11">ATCC MYA-4612 / CBS 7966</strain>
    </source>
</reference>
<feature type="transmembrane region" description="Helical" evidence="8">
    <location>
        <begin position="281"/>
        <end position="301"/>
    </location>
</feature>
<dbReference type="InterPro" id="IPR045263">
    <property type="entry name" value="GLUT"/>
</dbReference>
<evidence type="ECO:0000256" key="7">
    <source>
        <dbReference type="ARBA" id="ARBA00049119"/>
    </source>
</evidence>
<dbReference type="InterPro" id="IPR003663">
    <property type="entry name" value="Sugar/inositol_transpt"/>
</dbReference>
<dbReference type="KEGG" id="mgl:MGL_3360"/>
<evidence type="ECO:0000256" key="4">
    <source>
        <dbReference type="ARBA" id="ARBA00022692"/>
    </source>
</evidence>
<dbReference type="PANTHER" id="PTHR23503">
    <property type="entry name" value="SOLUTE CARRIER FAMILY 2"/>
    <property type="match status" value="1"/>
</dbReference>
<dbReference type="InterPro" id="IPR020846">
    <property type="entry name" value="MFS_dom"/>
</dbReference>
<sequence length="339" mass="35863">MSMMSLARFIQGLCAGIAIVQTPLYLKELAPASMVGSIGTLNQLAVVTGIFVAQLVGTWVVTWRHAWQRVPQVSACVAGIQLLVGHMWAEESPGWLESDGVALGVGSADAAESVRTRLGCSSYSTLHAQDTGDTPILGSDAQTRTQSRSFTDGMKIVALTQAAQQLSGVNAIMYYSTGIMSKVLPNVAAFVGLLITLVNAVMTLPPLWLIDEARFGRRKLLLLSATGMGVSCFVLALGLVSSYAMLSSLAILLVIAFFSVGLGPVPFVILPEVLPPSHVSIGSSLGLGINWITNICTALAFQPLRRMLGSWDGQTGGLVFVLFGGVNLGFASLIQRMYT</sequence>
<evidence type="ECO:0000256" key="8">
    <source>
        <dbReference type="SAM" id="Phobius"/>
    </source>
</evidence>
<dbReference type="Proteomes" id="UP000008837">
    <property type="component" value="Unassembled WGS sequence"/>
</dbReference>
<dbReference type="STRING" id="425265.A8Q8X3"/>
<evidence type="ECO:0000313" key="11">
    <source>
        <dbReference type="Proteomes" id="UP000008837"/>
    </source>
</evidence>
<dbReference type="EMBL" id="AAYY01000013">
    <property type="protein sequence ID" value="EDP42111.1"/>
    <property type="molecule type" value="Genomic_DNA"/>
</dbReference>
<dbReference type="InterPro" id="IPR036259">
    <property type="entry name" value="MFS_trans_sf"/>
</dbReference>
<feature type="domain" description="Major facilitator superfamily (MFS) profile" evidence="9">
    <location>
        <begin position="1"/>
        <end position="339"/>
    </location>
</feature>
<gene>
    <name evidence="10" type="ORF">MGL_3360</name>
</gene>
<evidence type="ECO:0000256" key="3">
    <source>
        <dbReference type="ARBA" id="ARBA00022448"/>
    </source>
</evidence>
<protein>
    <recommendedName>
        <fullName evidence="9">Major facilitator superfamily (MFS) profile domain-containing protein</fullName>
    </recommendedName>
</protein>
<proteinExistence type="inferred from homology"/>
<organism evidence="10 11">
    <name type="scientific">Malassezia globosa (strain ATCC MYA-4612 / CBS 7966)</name>
    <name type="common">Dandruff-associated fungus</name>
    <dbReference type="NCBI Taxonomy" id="425265"/>
    <lineage>
        <taxon>Eukaryota</taxon>
        <taxon>Fungi</taxon>
        <taxon>Dikarya</taxon>
        <taxon>Basidiomycota</taxon>
        <taxon>Ustilaginomycotina</taxon>
        <taxon>Malasseziomycetes</taxon>
        <taxon>Malasseziales</taxon>
        <taxon>Malasseziaceae</taxon>
        <taxon>Malassezia</taxon>
    </lineage>
</organism>
<evidence type="ECO:0000256" key="2">
    <source>
        <dbReference type="ARBA" id="ARBA00010992"/>
    </source>
</evidence>